<evidence type="ECO:0000259" key="4">
    <source>
        <dbReference type="Pfam" id="PF01420"/>
    </source>
</evidence>
<dbReference type="Proteomes" id="UP000253506">
    <property type="component" value="Unassembled WGS sequence"/>
</dbReference>
<name>A0A368ZNI1_9GAMM</name>
<dbReference type="GO" id="GO:0009307">
    <property type="term" value="P:DNA restriction-modification system"/>
    <property type="evidence" value="ECO:0007669"/>
    <property type="project" value="UniProtKB-KW"/>
</dbReference>
<accession>A0A368ZNI1</accession>
<dbReference type="AlphaFoldDB" id="A0A368ZNI1"/>
<dbReference type="SUPFAM" id="SSF116734">
    <property type="entry name" value="DNA methylase specificity domain"/>
    <property type="match status" value="1"/>
</dbReference>
<feature type="domain" description="Type I restriction modification DNA specificity" evidence="4">
    <location>
        <begin position="4"/>
        <end position="167"/>
    </location>
</feature>
<comment type="caution">
    <text evidence="5">The sequence shown here is derived from an EMBL/GenBank/DDBJ whole genome shotgun (WGS) entry which is preliminary data.</text>
</comment>
<dbReference type="Gene3D" id="3.90.220.20">
    <property type="entry name" value="DNA methylase specificity domains"/>
    <property type="match status" value="1"/>
</dbReference>
<dbReference type="Pfam" id="PF01420">
    <property type="entry name" value="Methylase_S"/>
    <property type="match status" value="1"/>
</dbReference>
<evidence type="ECO:0000256" key="2">
    <source>
        <dbReference type="ARBA" id="ARBA00022747"/>
    </source>
</evidence>
<sequence>MTQTLGDFVDISTGYPFRGRIEPSKEGEAFVVQARNIGPDGEIFTDSLVCSELTGKKDPGWLKFNDIIFLAKGTKNTASLVKDLPDNTVCSPHFFRLRVKASKQKSVLAEFICWQLNQEAAQRYFKVSAEGSLQVSIRKTILQDTSIALPDVATQNSLVELHRNVIREKKTYEKLIENRQLEMAAIASVLLKKPMTTDEQNDY</sequence>
<evidence type="ECO:0000313" key="6">
    <source>
        <dbReference type="Proteomes" id="UP000253506"/>
    </source>
</evidence>
<dbReference type="RefSeq" id="WP_114413471.1">
    <property type="nucleotide sequence ID" value="NZ_QPJQ01000042.1"/>
</dbReference>
<evidence type="ECO:0000313" key="5">
    <source>
        <dbReference type="EMBL" id="RCW94928.1"/>
    </source>
</evidence>
<proteinExistence type="inferred from homology"/>
<dbReference type="PANTHER" id="PTHR30408:SF12">
    <property type="entry name" value="TYPE I RESTRICTION ENZYME MJAVIII SPECIFICITY SUBUNIT"/>
    <property type="match status" value="1"/>
</dbReference>
<evidence type="ECO:0000256" key="3">
    <source>
        <dbReference type="ARBA" id="ARBA00023125"/>
    </source>
</evidence>
<protein>
    <submittedName>
        <fullName evidence="5">Type I restriction modification DNA specificity protein</fullName>
    </submittedName>
</protein>
<dbReference type="EMBL" id="QPJQ01000042">
    <property type="protein sequence ID" value="RCW94928.1"/>
    <property type="molecule type" value="Genomic_DNA"/>
</dbReference>
<dbReference type="InterPro" id="IPR044946">
    <property type="entry name" value="Restrct_endonuc_typeI_TRD_sf"/>
</dbReference>
<keyword evidence="3" id="KW-0238">DNA-binding</keyword>
<dbReference type="PANTHER" id="PTHR30408">
    <property type="entry name" value="TYPE-1 RESTRICTION ENZYME ECOKI SPECIFICITY PROTEIN"/>
    <property type="match status" value="1"/>
</dbReference>
<reference evidence="5 6" key="1">
    <citation type="submission" date="2018-07" db="EMBL/GenBank/DDBJ databases">
        <title>Genomic Encyclopedia of Type Strains, Phase III (KMG-III): the genomes of soil and plant-associated and newly described type strains.</title>
        <authorList>
            <person name="Whitman W."/>
        </authorList>
    </citation>
    <scope>NUCLEOTIDE SEQUENCE [LARGE SCALE GENOMIC DNA]</scope>
    <source>
        <strain evidence="5 6">CECT 7731</strain>
    </source>
</reference>
<evidence type="ECO:0000256" key="1">
    <source>
        <dbReference type="ARBA" id="ARBA00010923"/>
    </source>
</evidence>
<organism evidence="5 6">
    <name type="scientific">Marinomonas foliarum</name>
    <dbReference type="NCBI Taxonomy" id="491950"/>
    <lineage>
        <taxon>Bacteria</taxon>
        <taxon>Pseudomonadati</taxon>
        <taxon>Pseudomonadota</taxon>
        <taxon>Gammaproteobacteria</taxon>
        <taxon>Oceanospirillales</taxon>
        <taxon>Oceanospirillaceae</taxon>
        <taxon>Marinomonas</taxon>
    </lineage>
</organism>
<dbReference type="InterPro" id="IPR052021">
    <property type="entry name" value="Type-I_RS_S_subunit"/>
</dbReference>
<comment type="similarity">
    <text evidence="1">Belongs to the type-I restriction system S methylase family.</text>
</comment>
<gene>
    <name evidence="5" type="ORF">DFP77_14221</name>
</gene>
<dbReference type="OrthoDB" id="5465337at2"/>
<dbReference type="GO" id="GO:0003677">
    <property type="term" value="F:DNA binding"/>
    <property type="evidence" value="ECO:0007669"/>
    <property type="project" value="UniProtKB-KW"/>
</dbReference>
<keyword evidence="2" id="KW-0680">Restriction system</keyword>
<dbReference type="InterPro" id="IPR000055">
    <property type="entry name" value="Restrct_endonuc_typeI_TRD"/>
</dbReference>